<dbReference type="HAMAP" id="MF_00069">
    <property type="entry name" value="Hydroxylam_reduct"/>
    <property type="match status" value="1"/>
</dbReference>
<dbReference type="InterPro" id="IPR010048">
    <property type="entry name" value="Hydroxylam_reduct"/>
</dbReference>
<dbReference type="AlphaFoldDB" id="A2E1N5"/>
<dbReference type="NCBIfam" id="TIGR01703">
    <property type="entry name" value="hybrid_clust"/>
    <property type="match status" value="1"/>
</dbReference>
<dbReference type="InParanoid" id="A2E1N5"/>
<keyword evidence="3" id="KW-0479">Metal-binding</keyword>
<comment type="subcellular location">
    <subcellularLocation>
        <location evidence="1">Cytoplasm</location>
    </subcellularLocation>
</comment>
<evidence type="ECO:0000313" key="11">
    <source>
        <dbReference type="EMBL" id="EAY13482.1"/>
    </source>
</evidence>
<evidence type="ECO:0000256" key="3">
    <source>
        <dbReference type="ARBA" id="ARBA00022723"/>
    </source>
</evidence>
<dbReference type="PIRSF" id="PIRSF000076">
    <property type="entry name" value="HCP"/>
    <property type="match status" value="1"/>
</dbReference>
<dbReference type="InterPro" id="IPR016100">
    <property type="entry name" value="Prismane_a-bundle"/>
</dbReference>
<dbReference type="NCBIfam" id="NF003658">
    <property type="entry name" value="PRK05290.1"/>
    <property type="match status" value="1"/>
</dbReference>
<dbReference type="RefSeq" id="XP_001325705.1">
    <property type="nucleotide sequence ID" value="XM_001325670.1"/>
</dbReference>
<name>A2E1N5_TRIV3</name>
<reference evidence="11" key="2">
    <citation type="journal article" date="2007" name="Science">
        <title>Draft genome sequence of the sexually transmitted pathogen Trichomonas vaginalis.</title>
        <authorList>
            <person name="Carlton J.M."/>
            <person name="Hirt R.P."/>
            <person name="Silva J.C."/>
            <person name="Delcher A.L."/>
            <person name="Schatz M."/>
            <person name="Zhao Q."/>
            <person name="Wortman J.R."/>
            <person name="Bidwell S.L."/>
            <person name="Alsmark U.C.M."/>
            <person name="Besteiro S."/>
            <person name="Sicheritz-Ponten T."/>
            <person name="Noel C.J."/>
            <person name="Dacks J.B."/>
            <person name="Foster P.G."/>
            <person name="Simillion C."/>
            <person name="Van de Peer Y."/>
            <person name="Miranda-Saavedra D."/>
            <person name="Barton G.J."/>
            <person name="Westrop G.D."/>
            <person name="Mueller S."/>
            <person name="Dessi D."/>
            <person name="Fiori P.L."/>
            <person name="Ren Q."/>
            <person name="Paulsen I."/>
            <person name="Zhang H."/>
            <person name="Bastida-Corcuera F.D."/>
            <person name="Simoes-Barbosa A."/>
            <person name="Brown M.T."/>
            <person name="Hayes R.D."/>
            <person name="Mukherjee M."/>
            <person name="Okumura C.Y."/>
            <person name="Schneider R."/>
            <person name="Smith A.J."/>
            <person name="Vanacova S."/>
            <person name="Villalvazo M."/>
            <person name="Haas B.J."/>
            <person name="Pertea M."/>
            <person name="Feldblyum T.V."/>
            <person name="Utterback T.R."/>
            <person name="Shu C.L."/>
            <person name="Osoegawa K."/>
            <person name="de Jong P.J."/>
            <person name="Hrdy I."/>
            <person name="Horvathova L."/>
            <person name="Zubacova Z."/>
            <person name="Dolezal P."/>
            <person name="Malik S.B."/>
            <person name="Logsdon J.M. Jr."/>
            <person name="Henze K."/>
            <person name="Gupta A."/>
            <person name="Wang C.C."/>
            <person name="Dunne R.L."/>
            <person name="Upcroft J.A."/>
            <person name="Upcroft P."/>
            <person name="White O."/>
            <person name="Salzberg S.L."/>
            <person name="Tang P."/>
            <person name="Chiu C.-H."/>
            <person name="Lee Y.-S."/>
            <person name="Embley T.M."/>
            <person name="Coombs G.H."/>
            <person name="Mottram J.C."/>
            <person name="Tachezy J."/>
            <person name="Fraser-Liggett C.M."/>
            <person name="Johnson P.J."/>
        </authorList>
    </citation>
    <scope>NUCLEOTIDE SEQUENCE [LARGE SCALE GENOMIC DNA]</scope>
    <source>
        <strain evidence="11">G3</strain>
    </source>
</reference>
<dbReference type="Pfam" id="PF03063">
    <property type="entry name" value="Prismane"/>
    <property type="match status" value="1"/>
</dbReference>
<comment type="catalytic activity">
    <reaction evidence="7">
        <text>A + NH4(+) + H2O = hydroxylamine + AH2 + H(+)</text>
        <dbReference type="Rhea" id="RHEA:22052"/>
        <dbReference type="ChEBI" id="CHEBI:13193"/>
        <dbReference type="ChEBI" id="CHEBI:15377"/>
        <dbReference type="ChEBI" id="CHEBI:15378"/>
        <dbReference type="ChEBI" id="CHEBI:15429"/>
        <dbReference type="ChEBI" id="CHEBI:17499"/>
        <dbReference type="ChEBI" id="CHEBI:28938"/>
        <dbReference type="EC" id="1.7.99.1"/>
    </reaction>
</comment>
<dbReference type="GO" id="GO:0046872">
    <property type="term" value="F:metal ion binding"/>
    <property type="evidence" value="ECO:0007669"/>
    <property type="project" value="UniProtKB-KW"/>
</dbReference>
<dbReference type="VEuPathDB" id="TrichDB:TVAG_206500"/>
<keyword evidence="6" id="KW-0411">Iron-sulfur</keyword>
<sequence length="542" mass="59935">MLSSQPASHFLNLFGGRSKSHLRVGEKMFCFQCQETNNNTGCTKKGVCGKQASTANIEDEMVQIVKEISIALGDGAVSVEMGELLNKTLFMTITNANFDDIALKRQLDYCKEIKSKLTKKNITAPLGVNSHSNPDVVSLREMILYGVKGMAAYIDHAAMIGFHDPEIYAWQVKTLAKLSKEEDINNLIALTLETGKYCVKGMELLDKANTSRYGKPEMTKVNIGVGTRPGILVSGHDLRDLEDLLEQTKDSGVDVYTHGEMLPAHGYPFFKKYPHLRGNYGGPWFRQDREFGPFNGPILMTTNCIVPVRKEYKDRIFTTGAVGWPELKHIPDRKDVNGQKDFSEIIALAKTCPPPKELEKGQVTVGLAHDQVLAVADKIVEGVKNGQIKKFVCMGGCDGRHKERDYYTKVAKALPKDTLILTAGCAKYRYNKLDLGEINGIPRVIDAGQCNDSYSLAIIALKLKKVFGLDDVNKLPLAFDIAWYEQKAVCVLLALLFLGFKNIRVGPTLPGFLSPNVANVLVKNFGIKGIGSIEDDLKDILQ</sequence>
<dbReference type="InterPro" id="IPR004137">
    <property type="entry name" value="HCP/CODH"/>
</dbReference>
<evidence type="ECO:0000256" key="2">
    <source>
        <dbReference type="ARBA" id="ARBA00022490"/>
    </source>
</evidence>
<keyword evidence="2" id="KW-0963">Cytoplasm</keyword>
<dbReference type="Proteomes" id="UP000001542">
    <property type="component" value="Unassembled WGS sequence"/>
</dbReference>
<evidence type="ECO:0000256" key="1">
    <source>
        <dbReference type="ARBA" id="ARBA00004496"/>
    </source>
</evidence>
<keyword evidence="4" id="KW-0560">Oxidoreductase</keyword>
<keyword evidence="12" id="KW-1185">Reference proteome</keyword>
<evidence type="ECO:0000256" key="4">
    <source>
        <dbReference type="ARBA" id="ARBA00023002"/>
    </source>
</evidence>
<dbReference type="FunFam" id="3.40.50.2030:FF:000001">
    <property type="entry name" value="Hydroxylamine reductase"/>
    <property type="match status" value="1"/>
</dbReference>
<dbReference type="FunFam" id="3.40.50.2030:FF:000002">
    <property type="entry name" value="Hydroxylamine reductase"/>
    <property type="match status" value="1"/>
</dbReference>
<dbReference type="KEGG" id="tva:4771461"/>
<evidence type="ECO:0000256" key="5">
    <source>
        <dbReference type="ARBA" id="ARBA00023004"/>
    </source>
</evidence>
<evidence type="ECO:0000256" key="6">
    <source>
        <dbReference type="ARBA" id="ARBA00023014"/>
    </source>
</evidence>
<evidence type="ECO:0000256" key="7">
    <source>
        <dbReference type="ARBA" id="ARBA00051350"/>
    </source>
</evidence>
<dbReference type="GO" id="GO:0042542">
    <property type="term" value="P:response to hydrogen peroxide"/>
    <property type="evidence" value="ECO:0000318"/>
    <property type="project" value="GO_Central"/>
</dbReference>
<organism evidence="11 12">
    <name type="scientific">Trichomonas vaginalis (strain ATCC PRA-98 / G3)</name>
    <dbReference type="NCBI Taxonomy" id="412133"/>
    <lineage>
        <taxon>Eukaryota</taxon>
        <taxon>Metamonada</taxon>
        <taxon>Parabasalia</taxon>
        <taxon>Trichomonadida</taxon>
        <taxon>Trichomonadidae</taxon>
        <taxon>Trichomonas</taxon>
    </lineage>
</organism>
<keyword evidence="5" id="KW-0408">Iron</keyword>
<dbReference type="STRING" id="5722.A2E1N5"/>
<dbReference type="SMR" id="A2E1N5"/>
<dbReference type="InterPro" id="IPR011254">
    <property type="entry name" value="Prismane-like_sf"/>
</dbReference>
<dbReference type="Gene3D" id="1.20.1270.20">
    <property type="match status" value="2"/>
</dbReference>
<gene>
    <name evidence="11" type="ORF">TVAG_206500</name>
</gene>
<evidence type="ECO:0000313" key="12">
    <source>
        <dbReference type="Proteomes" id="UP000001542"/>
    </source>
</evidence>
<evidence type="ECO:0000256" key="10">
    <source>
        <dbReference type="ARBA" id="ARBA00077827"/>
    </source>
</evidence>
<dbReference type="GO" id="GO:0005737">
    <property type="term" value="C:cytoplasm"/>
    <property type="evidence" value="ECO:0007669"/>
    <property type="project" value="UniProtKB-SubCell"/>
</dbReference>
<dbReference type="GO" id="GO:0046210">
    <property type="term" value="P:nitric oxide catabolic process"/>
    <property type="evidence" value="ECO:0000318"/>
    <property type="project" value="GO_Central"/>
</dbReference>
<dbReference type="GO" id="GO:0004601">
    <property type="term" value="F:peroxidase activity"/>
    <property type="evidence" value="ECO:0000318"/>
    <property type="project" value="GO_Central"/>
</dbReference>
<dbReference type="SUPFAM" id="SSF56821">
    <property type="entry name" value="Prismane protein-like"/>
    <property type="match status" value="1"/>
</dbReference>
<dbReference type="PANTHER" id="PTHR30109">
    <property type="entry name" value="HYDROXYLAMINE REDUCTASE"/>
    <property type="match status" value="1"/>
</dbReference>
<proteinExistence type="inferred from homology"/>
<dbReference type="Gene3D" id="3.40.50.2030">
    <property type="match status" value="2"/>
</dbReference>
<reference evidence="11" key="1">
    <citation type="submission" date="2006-10" db="EMBL/GenBank/DDBJ databases">
        <authorList>
            <person name="Amadeo P."/>
            <person name="Zhao Q."/>
            <person name="Wortman J."/>
            <person name="Fraser-Liggett C."/>
            <person name="Carlton J."/>
        </authorList>
    </citation>
    <scope>NUCLEOTIDE SEQUENCE</scope>
    <source>
        <strain evidence="11">G3</strain>
    </source>
</reference>
<dbReference type="VEuPathDB" id="TrichDB:TVAGG3_0514970"/>
<dbReference type="OMA" id="CEETMNG"/>
<accession>A2E1N5</accession>
<dbReference type="EC" id="1.7.99.1" evidence="8"/>
<evidence type="ECO:0000256" key="9">
    <source>
        <dbReference type="ARBA" id="ARBA00067746"/>
    </source>
</evidence>
<dbReference type="OrthoDB" id="1470350at2759"/>
<dbReference type="PANTHER" id="PTHR30109:SF0">
    <property type="entry name" value="HYDROXYLAMINE REDUCTASE"/>
    <property type="match status" value="1"/>
</dbReference>
<dbReference type="FunFam" id="1.20.1270.20:FF:000005">
    <property type="entry name" value="Hydroxylamine reductase, putative"/>
    <property type="match status" value="1"/>
</dbReference>
<dbReference type="EMBL" id="DS113285">
    <property type="protein sequence ID" value="EAY13482.1"/>
    <property type="molecule type" value="Genomic_DNA"/>
</dbReference>
<dbReference type="eggNOG" id="ENOG502QQAR">
    <property type="taxonomic scope" value="Eukaryota"/>
</dbReference>
<dbReference type="FunFam" id="1.20.1270.20:FF:000001">
    <property type="entry name" value="Hydroxylamine reductase"/>
    <property type="match status" value="1"/>
</dbReference>
<dbReference type="GO" id="GO:0050418">
    <property type="term" value="F:hydroxylamine reductase activity"/>
    <property type="evidence" value="ECO:0000318"/>
    <property type="project" value="GO_Central"/>
</dbReference>
<protein>
    <recommendedName>
        <fullName evidence="9">Hydroxylamine reductase</fullName>
        <ecNumber evidence="8">1.7.99.1</ecNumber>
    </recommendedName>
    <alternativeName>
        <fullName evidence="10">Prismane protein</fullName>
    </alternativeName>
</protein>
<dbReference type="CDD" id="cd01914">
    <property type="entry name" value="HCP"/>
    <property type="match status" value="1"/>
</dbReference>
<dbReference type="GO" id="GO:0051536">
    <property type="term" value="F:iron-sulfur cluster binding"/>
    <property type="evidence" value="ECO:0007669"/>
    <property type="project" value="UniProtKB-KW"/>
</dbReference>
<evidence type="ECO:0000256" key="8">
    <source>
        <dbReference type="ARBA" id="ARBA00067067"/>
    </source>
</evidence>
<dbReference type="InterPro" id="IPR016099">
    <property type="entry name" value="Prismane-like_a/b-sand"/>
</dbReference>